<dbReference type="NCBIfam" id="TIGR04449">
    <property type="entry name" value="halocin_C8_dom"/>
    <property type="match status" value="1"/>
</dbReference>
<evidence type="ECO:0000256" key="2">
    <source>
        <dbReference type="SAM" id="Phobius"/>
    </source>
</evidence>
<feature type="transmembrane region" description="Helical" evidence="2">
    <location>
        <begin position="213"/>
        <end position="236"/>
    </location>
</feature>
<organism evidence="4 5">
    <name type="scientific">Alteribacillus bidgolensis</name>
    <dbReference type="NCBI Taxonomy" id="930129"/>
    <lineage>
        <taxon>Bacteria</taxon>
        <taxon>Bacillati</taxon>
        <taxon>Bacillota</taxon>
        <taxon>Bacilli</taxon>
        <taxon>Bacillales</taxon>
        <taxon>Bacillaceae</taxon>
        <taxon>Alteribacillus</taxon>
    </lineage>
</organism>
<protein>
    <submittedName>
        <fullName evidence="4">Halocin C8-like bacteriocin domain-containing protein</fullName>
    </submittedName>
</protein>
<evidence type="ECO:0000256" key="3">
    <source>
        <dbReference type="SAM" id="SignalP"/>
    </source>
</evidence>
<evidence type="ECO:0000256" key="1">
    <source>
        <dbReference type="SAM" id="MobiDB-lite"/>
    </source>
</evidence>
<feature type="transmembrane region" description="Helical" evidence="2">
    <location>
        <begin position="243"/>
        <end position="264"/>
    </location>
</feature>
<keyword evidence="3" id="KW-0732">Signal</keyword>
<reference evidence="4 5" key="1">
    <citation type="submission" date="2016-10" db="EMBL/GenBank/DDBJ databases">
        <authorList>
            <person name="de Groot N.N."/>
        </authorList>
    </citation>
    <scope>NUCLEOTIDE SEQUENCE [LARGE SCALE GENOMIC DNA]</scope>
    <source>
        <strain evidence="5">P4B,CCM 7963,CECT 7998,DSM 25260,IBRC-M 10614,KCTC 13821</strain>
    </source>
</reference>
<dbReference type="AlphaFoldDB" id="A0A1G8NNL8"/>
<keyword evidence="2" id="KW-0812">Transmembrane</keyword>
<feature type="signal peptide" evidence="3">
    <location>
        <begin position="1"/>
        <end position="29"/>
    </location>
</feature>
<feature type="region of interest" description="Disordered" evidence="1">
    <location>
        <begin position="30"/>
        <end position="75"/>
    </location>
</feature>
<keyword evidence="5" id="KW-1185">Reference proteome</keyword>
<evidence type="ECO:0000313" key="5">
    <source>
        <dbReference type="Proteomes" id="UP000199017"/>
    </source>
</evidence>
<evidence type="ECO:0000313" key="4">
    <source>
        <dbReference type="EMBL" id="SDI81794.1"/>
    </source>
</evidence>
<dbReference type="STRING" id="930129.SAMN05216352_11296"/>
<feature type="chain" id="PRO_5011649622" evidence="3">
    <location>
        <begin position="30"/>
        <end position="265"/>
    </location>
</feature>
<dbReference type="InterPro" id="IPR031033">
    <property type="entry name" value="Halocin_C8_dom"/>
</dbReference>
<accession>A0A1G8NNL8</accession>
<dbReference type="SMR" id="A0A1G8NNL8"/>
<sequence length="265" mass="28843">MTVAKKVMNLVLCLSLLAGIFLNPVSSVAGEDSGADENLDQLFPSNPEEEDCPDCTVDPKNLEEPQSTGTEEEQQKAIEITENSSEFQSTSRTLNQRQYNEKLFTVNVEKDENAYQAVTTYQAKKGKKTVVSQYFVDLEDERLILKRSYDVKQLNDNMAKLKLTVDDNVIYDVKLKDDQVITKDGHTYDGQDFIEKKTEEINSQVKASFWCEYIVGALCGGAGAAGCWAAAAALGITTGVGGVSLAVICGMIGAVGCTATVSYVC</sequence>
<proteinExistence type="predicted"/>
<keyword evidence="2" id="KW-1133">Transmembrane helix</keyword>
<name>A0A1G8NNL8_9BACI</name>
<dbReference type="RefSeq" id="WP_091587091.1">
    <property type="nucleotide sequence ID" value="NZ_FNDU01000012.1"/>
</dbReference>
<dbReference type="Proteomes" id="UP000199017">
    <property type="component" value="Unassembled WGS sequence"/>
</dbReference>
<keyword evidence="2" id="KW-0472">Membrane</keyword>
<gene>
    <name evidence="4" type="ORF">SAMN05216352_11296</name>
</gene>
<dbReference type="EMBL" id="FNDU01000012">
    <property type="protein sequence ID" value="SDI81794.1"/>
    <property type="molecule type" value="Genomic_DNA"/>
</dbReference>